<feature type="region of interest" description="Disordered" evidence="1">
    <location>
        <begin position="72"/>
        <end position="92"/>
    </location>
</feature>
<dbReference type="AlphaFoldDB" id="A0A8X6VDR8"/>
<dbReference type="InterPro" id="IPR036397">
    <property type="entry name" value="RNaseH_sf"/>
</dbReference>
<dbReference type="Proteomes" id="UP000887159">
    <property type="component" value="Unassembled WGS sequence"/>
</dbReference>
<evidence type="ECO:0000313" key="3">
    <source>
        <dbReference type="Proteomes" id="UP000887159"/>
    </source>
</evidence>
<sequence length="92" mass="10648">MVWSVCSWRDMRPLIRLDTILTDDRYVSLLYDHLHLFMPIVHSEGLGELQQDNVTLHTPRIATYWLQEHSSELHTSAVPPPSKSLALQNPQT</sequence>
<dbReference type="GO" id="GO:0003676">
    <property type="term" value="F:nucleic acid binding"/>
    <property type="evidence" value="ECO:0007669"/>
    <property type="project" value="InterPro"/>
</dbReference>
<reference evidence="2" key="1">
    <citation type="submission" date="2020-08" db="EMBL/GenBank/DDBJ databases">
        <title>Multicomponent nature underlies the extraordinary mechanical properties of spider dragline silk.</title>
        <authorList>
            <person name="Kono N."/>
            <person name="Nakamura H."/>
            <person name="Mori M."/>
            <person name="Yoshida Y."/>
            <person name="Ohtoshi R."/>
            <person name="Malay A.D."/>
            <person name="Moran D.A.P."/>
            <person name="Tomita M."/>
            <person name="Numata K."/>
            <person name="Arakawa K."/>
        </authorList>
    </citation>
    <scope>NUCLEOTIDE SEQUENCE</scope>
</reference>
<comment type="caution">
    <text evidence="2">The sequence shown here is derived from an EMBL/GenBank/DDBJ whole genome shotgun (WGS) entry which is preliminary data.</text>
</comment>
<accession>A0A8X6VDR8</accession>
<dbReference type="EMBL" id="BMAU01021240">
    <property type="protein sequence ID" value="GFY03729.1"/>
    <property type="molecule type" value="Genomic_DNA"/>
</dbReference>
<dbReference type="Gene3D" id="3.30.420.10">
    <property type="entry name" value="Ribonuclease H-like superfamily/Ribonuclease H"/>
    <property type="match status" value="1"/>
</dbReference>
<protein>
    <submittedName>
        <fullName evidence="2">DDE_3 domain-containing protein</fullName>
    </submittedName>
</protein>
<gene>
    <name evidence="2" type="primary">AVEN_229116_1</name>
    <name evidence="2" type="ORF">TNCV_3666391</name>
</gene>
<evidence type="ECO:0000256" key="1">
    <source>
        <dbReference type="SAM" id="MobiDB-lite"/>
    </source>
</evidence>
<proteinExistence type="predicted"/>
<name>A0A8X6VDR8_TRICX</name>
<evidence type="ECO:0000313" key="2">
    <source>
        <dbReference type="EMBL" id="GFY03729.1"/>
    </source>
</evidence>
<keyword evidence="3" id="KW-1185">Reference proteome</keyword>
<organism evidence="2 3">
    <name type="scientific">Trichonephila clavipes</name>
    <name type="common">Golden silk orbweaver</name>
    <name type="synonym">Nephila clavipes</name>
    <dbReference type="NCBI Taxonomy" id="2585209"/>
    <lineage>
        <taxon>Eukaryota</taxon>
        <taxon>Metazoa</taxon>
        <taxon>Ecdysozoa</taxon>
        <taxon>Arthropoda</taxon>
        <taxon>Chelicerata</taxon>
        <taxon>Arachnida</taxon>
        <taxon>Araneae</taxon>
        <taxon>Araneomorphae</taxon>
        <taxon>Entelegynae</taxon>
        <taxon>Araneoidea</taxon>
        <taxon>Nephilidae</taxon>
        <taxon>Trichonephila</taxon>
    </lineage>
</organism>